<dbReference type="AlphaFoldDB" id="A0A0G0BSR7"/>
<proteinExistence type="predicted"/>
<dbReference type="Proteomes" id="UP000034457">
    <property type="component" value="Unassembled WGS sequence"/>
</dbReference>
<protein>
    <submittedName>
        <fullName evidence="1">Uncharacterized protein</fullName>
    </submittedName>
</protein>
<feature type="non-terminal residue" evidence="1">
    <location>
        <position position="1"/>
    </location>
</feature>
<name>A0A0G0BSR7_9BACT</name>
<dbReference type="EMBL" id="LBQC01000014">
    <property type="protein sequence ID" value="KKP72549.1"/>
    <property type="molecule type" value="Genomic_DNA"/>
</dbReference>
<evidence type="ECO:0000313" key="1">
    <source>
        <dbReference type="EMBL" id="KKP72549.1"/>
    </source>
</evidence>
<comment type="caution">
    <text evidence="1">The sequence shown here is derived from an EMBL/GenBank/DDBJ whole genome shotgun (WGS) entry which is preliminary data.</text>
</comment>
<organism evidence="1 2">
    <name type="scientific">Candidatus Roizmanbacteria bacterium GW2011_GWA2_35_19</name>
    <dbReference type="NCBI Taxonomy" id="1618478"/>
    <lineage>
        <taxon>Bacteria</taxon>
        <taxon>Candidatus Roizmaniibacteriota</taxon>
    </lineage>
</organism>
<reference evidence="1 2" key="1">
    <citation type="journal article" date="2015" name="Nature">
        <title>rRNA introns, odd ribosomes, and small enigmatic genomes across a large radiation of phyla.</title>
        <authorList>
            <person name="Brown C.T."/>
            <person name="Hug L.A."/>
            <person name="Thomas B.C."/>
            <person name="Sharon I."/>
            <person name="Castelle C.J."/>
            <person name="Singh A."/>
            <person name="Wilkins M.J."/>
            <person name="Williams K.H."/>
            <person name="Banfield J.F."/>
        </authorList>
    </citation>
    <scope>NUCLEOTIDE SEQUENCE [LARGE SCALE GENOMIC DNA]</scope>
</reference>
<sequence>GKVRNCTFWDVPVAYQVVGRVTAYQAYDE</sequence>
<gene>
    <name evidence="1" type="ORF">UR68_C0014G0019</name>
</gene>
<evidence type="ECO:0000313" key="2">
    <source>
        <dbReference type="Proteomes" id="UP000034457"/>
    </source>
</evidence>
<accession>A0A0G0BSR7</accession>